<dbReference type="AlphaFoldDB" id="A0A8J3E1T9"/>
<dbReference type="EMBL" id="BMJQ01000002">
    <property type="protein sequence ID" value="GGF04215.1"/>
    <property type="molecule type" value="Genomic_DNA"/>
</dbReference>
<sequence>MLYEIATLSIRFGTAAQAVAGIADYVKAPDALGRLLGCWTTDIGDLNQILVLRGFDGAASLIAERERALGTTNPFGCGAAITALTFDSYAPFPFLPPVEPGKYGSVYEIRTYRLKHGGVPPTIAAWAAAMPARGRLSPLTLAMYALDGPPRFTHIWPYASLDARAAIRSDAVAQGIWPPKGGPDWLTGEMRSVIGLPTAISPLS</sequence>
<feature type="domain" description="NIPSNAP" evidence="2">
    <location>
        <begin position="3"/>
        <end position="69"/>
    </location>
</feature>
<gene>
    <name evidence="3" type="ORF">GCM10011611_07010</name>
</gene>
<accession>A0A8J3E1T9</accession>
<reference evidence="3" key="1">
    <citation type="journal article" date="2014" name="Int. J. Syst. Evol. Microbiol.">
        <title>Complete genome sequence of Corynebacterium casei LMG S-19264T (=DSM 44701T), isolated from a smear-ripened cheese.</title>
        <authorList>
            <consortium name="US DOE Joint Genome Institute (JGI-PGF)"/>
            <person name="Walter F."/>
            <person name="Albersmeier A."/>
            <person name="Kalinowski J."/>
            <person name="Ruckert C."/>
        </authorList>
    </citation>
    <scope>NUCLEOTIDE SEQUENCE</scope>
    <source>
        <strain evidence="3">CGMCC 1.15725</strain>
    </source>
</reference>
<dbReference type="Gene3D" id="3.30.70.100">
    <property type="match status" value="2"/>
</dbReference>
<comment type="caution">
    <text evidence="3">The sequence shown here is derived from an EMBL/GenBank/DDBJ whole genome shotgun (WGS) entry which is preliminary data.</text>
</comment>
<evidence type="ECO:0000256" key="1">
    <source>
        <dbReference type="ARBA" id="ARBA00005291"/>
    </source>
</evidence>
<dbReference type="InterPro" id="IPR051557">
    <property type="entry name" value="NipSnap_domain"/>
</dbReference>
<dbReference type="Proteomes" id="UP000646365">
    <property type="component" value="Unassembled WGS sequence"/>
</dbReference>
<reference evidence="3" key="2">
    <citation type="submission" date="2020-09" db="EMBL/GenBank/DDBJ databases">
        <authorList>
            <person name="Sun Q."/>
            <person name="Zhou Y."/>
        </authorList>
    </citation>
    <scope>NUCLEOTIDE SEQUENCE</scope>
    <source>
        <strain evidence="3">CGMCC 1.15725</strain>
    </source>
</reference>
<dbReference type="Pfam" id="PF07978">
    <property type="entry name" value="NIPSNAP"/>
    <property type="match status" value="2"/>
</dbReference>
<evidence type="ECO:0000313" key="3">
    <source>
        <dbReference type="EMBL" id="GGF04215.1"/>
    </source>
</evidence>
<feature type="domain" description="NIPSNAP" evidence="2">
    <location>
        <begin position="107"/>
        <end position="202"/>
    </location>
</feature>
<evidence type="ECO:0000259" key="2">
    <source>
        <dbReference type="Pfam" id="PF07978"/>
    </source>
</evidence>
<organism evidence="3 4">
    <name type="scientific">Aliidongia dinghuensis</name>
    <dbReference type="NCBI Taxonomy" id="1867774"/>
    <lineage>
        <taxon>Bacteria</taxon>
        <taxon>Pseudomonadati</taxon>
        <taxon>Pseudomonadota</taxon>
        <taxon>Alphaproteobacteria</taxon>
        <taxon>Rhodospirillales</taxon>
        <taxon>Dongiaceae</taxon>
        <taxon>Aliidongia</taxon>
    </lineage>
</organism>
<dbReference type="InterPro" id="IPR012577">
    <property type="entry name" value="NIPSNAP"/>
</dbReference>
<dbReference type="PANTHER" id="PTHR21017">
    <property type="entry name" value="NIPSNAP-RELATED"/>
    <property type="match status" value="1"/>
</dbReference>
<dbReference type="PANTHER" id="PTHR21017:SF17">
    <property type="entry name" value="PROTEIN NIPSNAP"/>
    <property type="match status" value="1"/>
</dbReference>
<comment type="similarity">
    <text evidence="1">Belongs to the NipSnap family.</text>
</comment>
<evidence type="ECO:0000313" key="4">
    <source>
        <dbReference type="Proteomes" id="UP000646365"/>
    </source>
</evidence>
<dbReference type="SUPFAM" id="SSF54909">
    <property type="entry name" value="Dimeric alpha+beta barrel"/>
    <property type="match status" value="2"/>
</dbReference>
<name>A0A8J3E1T9_9PROT</name>
<protein>
    <submittedName>
        <fullName evidence="3">NIPSNAP family protein</fullName>
    </submittedName>
</protein>
<dbReference type="InterPro" id="IPR011008">
    <property type="entry name" value="Dimeric_a/b-barrel"/>
</dbReference>
<dbReference type="RefSeq" id="WP_189042592.1">
    <property type="nucleotide sequence ID" value="NZ_BMJQ01000002.1"/>
</dbReference>
<keyword evidence="4" id="KW-1185">Reference proteome</keyword>
<proteinExistence type="inferred from homology"/>